<feature type="domain" description="ABM" evidence="1">
    <location>
        <begin position="2"/>
        <end position="91"/>
    </location>
</feature>
<organism evidence="2 3">
    <name type="scientific">Pseudomonas aeruginosa (strain UCBPP-PA14)</name>
    <dbReference type="NCBI Taxonomy" id="208963"/>
    <lineage>
        <taxon>Bacteria</taxon>
        <taxon>Pseudomonadati</taxon>
        <taxon>Pseudomonadota</taxon>
        <taxon>Gammaproteobacteria</taxon>
        <taxon>Pseudomonadales</taxon>
        <taxon>Pseudomonadaceae</taxon>
        <taxon>Pseudomonas</taxon>
    </lineage>
</organism>
<sequence length="100" mass="11368">MYCIFIKTRLRAGCAEAFIDAIQVNAAASVSTEPGCLVFDVSRDRQDPDLVYLYEIYRDDAAYEAHTRTAHFRDSRPLVEPLILEQEVFESDALALNPLR</sequence>
<dbReference type="RefSeq" id="WP_003130248.1">
    <property type="nucleotide sequence ID" value="NC_008463.1"/>
</dbReference>
<accession>A0A0H2ZDY0</accession>
<dbReference type="EMBL" id="CP000438">
    <property type="protein sequence ID" value="ABJ12643.1"/>
    <property type="molecule type" value="Genomic_DNA"/>
</dbReference>
<dbReference type="AlphaFoldDB" id="A0A0H2ZDY0"/>
<dbReference type="PROSITE" id="PS51725">
    <property type="entry name" value="ABM"/>
    <property type="match status" value="1"/>
</dbReference>
<dbReference type="Proteomes" id="UP000000653">
    <property type="component" value="Chromosome"/>
</dbReference>
<dbReference type="PANTHER" id="PTHR33336">
    <property type="entry name" value="QUINOL MONOOXYGENASE YGIN-RELATED"/>
    <property type="match status" value="1"/>
</dbReference>
<gene>
    <name evidence="2" type="ordered locus">PA14_20250</name>
</gene>
<dbReference type="SUPFAM" id="SSF54909">
    <property type="entry name" value="Dimeric alpha+beta barrel"/>
    <property type="match status" value="1"/>
</dbReference>
<evidence type="ECO:0000259" key="1">
    <source>
        <dbReference type="PROSITE" id="PS51725"/>
    </source>
</evidence>
<dbReference type="GO" id="GO:0004497">
    <property type="term" value="F:monooxygenase activity"/>
    <property type="evidence" value="ECO:0007669"/>
    <property type="project" value="UniProtKB-KW"/>
</dbReference>
<evidence type="ECO:0000313" key="2">
    <source>
        <dbReference type="EMBL" id="ABJ12643.1"/>
    </source>
</evidence>
<dbReference type="InterPro" id="IPR050744">
    <property type="entry name" value="AI-2_Isomerase_LsrG"/>
</dbReference>
<reference evidence="2 3" key="1">
    <citation type="journal article" date="2006" name="Genome Biol.">
        <title>Genomic analysis reveals that Pseudomonas aeruginosa virulence is combinatorial.</title>
        <authorList>
            <person name="Lee D.G."/>
            <person name="Urbach J.M."/>
            <person name="Wu G."/>
            <person name="Liberati N.T."/>
            <person name="Feinbaum R.L."/>
            <person name="Miyata S."/>
            <person name="Diggins L.T."/>
            <person name="He J."/>
            <person name="Saucier M."/>
            <person name="Deziel E."/>
            <person name="Friedman L."/>
            <person name="Li L."/>
            <person name="Grills G."/>
            <person name="Montgomery K."/>
            <person name="Kucherlapati R."/>
            <person name="Rahme L.G."/>
            <person name="Ausubel F.M."/>
        </authorList>
    </citation>
    <scope>NUCLEOTIDE SEQUENCE [LARGE SCALE GENOMIC DNA]</scope>
    <source>
        <strain evidence="2 3">UCBPP-PA14</strain>
    </source>
</reference>
<dbReference type="InterPro" id="IPR011008">
    <property type="entry name" value="Dimeric_a/b-barrel"/>
</dbReference>
<dbReference type="PANTHER" id="PTHR33336:SF3">
    <property type="entry name" value="ABM DOMAIN-CONTAINING PROTEIN"/>
    <property type="match status" value="1"/>
</dbReference>
<dbReference type="GO" id="GO:0005829">
    <property type="term" value="C:cytosol"/>
    <property type="evidence" value="ECO:0007669"/>
    <property type="project" value="TreeGrafter"/>
</dbReference>
<name>A0A0H2ZDY0_PSEAB</name>
<dbReference type="KEGG" id="pau:PA14_20250"/>
<dbReference type="Pfam" id="PF03992">
    <property type="entry name" value="ABM"/>
    <property type="match status" value="1"/>
</dbReference>
<dbReference type="Gene3D" id="3.30.70.100">
    <property type="match status" value="1"/>
</dbReference>
<dbReference type="InterPro" id="IPR007138">
    <property type="entry name" value="ABM_dom"/>
</dbReference>
<dbReference type="HOGENOM" id="CLU_131496_3_2_6"/>
<evidence type="ECO:0000313" key="3">
    <source>
        <dbReference type="Proteomes" id="UP000000653"/>
    </source>
</evidence>
<dbReference type="BioCyc" id="PAER208963:G1G74-1667-MONOMER"/>
<keyword evidence="2" id="KW-0503">Monooxygenase</keyword>
<protein>
    <submittedName>
        <fullName evidence="2">Putative antibiotic biosynthesis monooxygenase</fullName>
    </submittedName>
</protein>
<keyword evidence="2" id="KW-0560">Oxidoreductase</keyword>
<proteinExistence type="predicted"/>